<reference evidence="1 2" key="1">
    <citation type="journal article" date="2013" name="Genome Announc.">
        <title>Genome Sequence of Sporolactobacillus laevolacticus DSM442, an Efficient Polymer-Grade D-Lactate Producer from Agricultural Waste Cottonseed as a Nitrogen Source.</title>
        <authorList>
            <person name="Wang H."/>
            <person name="Wang L."/>
            <person name="Ju J."/>
            <person name="Yu B."/>
            <person name="Ma Y."/>
        </authorList>
    </citation>
    <scope>NUCLEOTIDE SEQUENCE [LARGE SCALE GENOMIC DNA]</scope>
    <source>
        <strain evidence="1 2">DSM 442</strain>
    </source>
</reference>
<dbReference type="EMBL" id="AWTC01000003">
    <property type="protein sequence ID" value="EST12977.1"/>
    <property type="molecule type" value="Genomic_DNA"/>
</dbReference>
<dbReference type="RefSeq" id="WP_023509201.1">
    <property type="nucleotide sequence ID" value="NZ_AWTC01000003.1"/>
</dbReference>
<comment type="caution">
    <text evidence="1">The sequence shown here is derived from an EMBL/GenBank/DDBJ whole genome shotgun (WGS) entry which is preliminary data.</text>
</comment>
<evidence type="ECO:0000313" key="1">
    <source>
        <dbReference type="EMBL" id="EST12977.1"/>
    </source>
</evidence>
<evidence type="ECO:0000313" key="2">
    <source>
        <dbReference type="Proteomes" id="UP000018296"/>
    </source>
</evidence>
<accession>V6IZM7</accession>
<dbReference type="Proteomes" id="UP000018296">
    <property type="component" value="Unassembled WGS sequence"/>
</dbReference>
<dbReference type="PATRIC" id="fig|1395513.3.peg.921"/>
<dbReference type="STRING" id="1395513.P343_04490"/>
<dbReference type="AlphaFoldDB" id="V6IZM7"/>
<gene>
    <name evidence="1" type="ORF">P343_04490</name>
</gene>
<proteinExistence type="predicted"/>
<keyword evidence="2" id="KW-1185">Reference proteome</keyword>
<organism evidence="1 2">
    <name type="scientific">Sporolactobacillus laevolacticus DSM 442</name>
    <dbReference type="NCBI Taxonomy" id="1395513"/>
    <lineage>
        <taxon>Bacteria</taxon>
        <taxon>Bacillati</taxon>
        <taxon>Bacillota</taxon>
        <taxon>Bacilli</taxon>
        <taxon>Bacillales</taxon>
        <taxon>Sporolactobacillaceae</taxon>
        <taxon>Sporolactobacillus</taxon>
    </lineage>
</organism>
<sequence>MNDSFSQLGDHQFPNPDLADRADCYEALMNFRAKLTRKKVTAVEAVETE</sequence>
<name>V6IZM7_9BACL</name>
<protein>
    <submittedName>
        <fullName evidence="1">Uncharacterized protein</fullName>
    </submittedName>
</protein>